<feature type="binding site" evidence="3">
    <location>
        <position position="135"/>
    </location>
    <ligand>
        <name>a divalent metal cation</name>
        <dbReference type="ChEBI" id="CHEBI:60240"/>
    </ligand>
</feature>
<dbReference type="EMBL" id="CP018171">
    <property type="protein sequence ID" value="APH73207.1"/>
    <property type="molecule type" value="Genomic_DNA"/>
</dbReference>
<dbReference type="OrthoDB" id="9807509at2"/>
<comment type="similarity">
    <text evidence="1">Belongs to the DinB family.</text>
</comment>
<dbReference type="KEGG" id="meso:BSQ44_18900"/>
<dbReference type="PANTHER" id="PTHR37302:SF3">
    <property type="entry name" value="DAMAGE-INDUCIBLE PROTEIN DINB"/>
    <property type="match status" value="1"/>
</dbReference>
<dbReference type="PANTHER" id="PTHR37302">
    <property type="entry name" value="SLR1116 PROTEIN"/>
    <property type="match status" value="1"/>
</dbReference>
<evidence type="ECO:0000313" key="4">
    <source>
        <dbReference type="EMBL" id="APH73207.1"/>
    </source>
</evidence>
<evidence type="ECO:0000256" key="2">
    <source>
        <dbReference type="ARBA" id="ARBA00022723"/>
    </source>
</evidence>
<feature type="binding site" evidence="3">
    <location>
        <position position="139"/>
    </location>
    <ligand>
        <name>a divalent metal cation</name>
        <dbReference type="ChEBI" id="CHEBI:60240"/>
    </ligand>
</feature>
<keyword evidence="5" id="KW-1185">Reference proteome</keyword>
<dbReference type="InterPro" id="IPR034660">
    <property type="entry name" value="DinB/YfiT-like"/>
</dbReference>
<sequence>MSLAAHLCRMARNNRWSNDRLYRAVLSLRPGEFEAPRTSFFPSIAETLNHILAVDLYYLDALKQGGIGPAAFQQFIPYDEVAALEAAQRHWDEELIAFCDGLSEDDMARRVVTDRGEAGRFPERIGDLLAHLFLHDIHHRGQVHAMLAGTSVEPPQLDEFLLDFDAPLRREEMQRLGFEELNTAVLQRP</sequence>
<evidence type="ECO:0000256" key="3">
    <source>
        <dbReference type="PIRSR" id="PIRSR607837-1"/>
    </source>
</evidence>
<evidence type="ECO:0000313" key="5">
    <source>
        <dbReference type="Proteomes" id="UP000182840"/>
    </source>
</evidence>
<accession>A0A1L3SUU9</accession>
<dbReference type="SUPFAM" id="SSF109854">
    <property type="entry name" value="DinB/YfiT-like putative metalloenzymes"/>
    <property type="match status" value="1"/>
</dbReference>
<dbReference type="AlphaFoldDB" id="A0A1L3SUU9"/>
<dbReference type="GO" id="GO:0046872">
    <property type="term" value="F:metal ion binding"/>
    <property type="evidence" value="ECO:0007669"/>
    <property type="project" value="UniProtKB-KW"/>
</dbReference>
<protein>
    <submittedName>
        <fullName evidence="4">Damage-inducible protein DinB</fullName>
    </submittedName>
</protein>
<feature type="binding site" evidence="3">
    <location>
        <position position="50"/>
    </location>
    <ligand>
        <name>a divalent metal cation</name>
        <dbReference type="ChEBI" id="CHEBI:60240"/>
    </ligand>
</feature>
<dbReference type="InterPro" id="IPR007837">
    <property type="entry name" value="DinB"/>
</dbReference>
<dbReference type="STRING" id="1670800.BSQ44_18900"/>
<proteinExistence type="inferred from homology"/>
<dbReference type="Proteomes" id="UP000182840">
    <property type="component" value="Chromosome"/>
</dbReference>
<keyword evidence="2 3" id="KW-0479">Metal-binding</keyword>
<dbReference type="RefSeq" id="WP_072606678.1">
    <property type="nucleotide sequence ID" value="NZ_CP018171.1"/>
</dbReference>
<reference evidence="5" key="1">
    <citation type="submission" date="2016-11" db="EMBL/GenBank/DDBJ databases">
        <title>Mesorhizobium oceanicum sp. nov., isolated from deep seawater in South China Sea.</title>
        <authorList>
            <person name="Fu G.-Y."/>
        </authorList>
    </citation>
    <scope>NUCLEOTIDE SEQUENCE [LARGE SCALE GENOMIC DNA]</scope>
    <source>
        <strain evidence="5">B7</strain>
    </source>
</reference>
<name>A0A1L3SUU9_9HYPH</name>
<dbReference type="Gene3D" id="1.20.120.450">
    <property type="entry name" value="dinb family like domain"/>
    <property type="match status" value="1"/>
</dbReference>
<evidence type="ECO:0000256" key="1">
    <source>
        <dbReference type="ARBA" id="ARBA00008635"/>
    </source>
</evidence>
<gene>
    <name evidence="4" type="ORF">BSQ44_18900</name>
</gene>
<organism evidence="4 5">
    <name type="scientific">Aquibium oceanicum</name>
    <dbReference type="NCBI Taxonomy" id="1670800"/>
    <lineage>
        <taxon>Bacteria</taxon>
        <taxon>Pseudomonadati</taxon>
        <taxon>Pseudomonadota</taxon>
        <taxon>Alphaproteobacteria</taxon>
        <taxon>Hyphomicrobiales</taxon>
        <taxon>Phyllobacteriaceae</taxon>
        <taxon>Aquibium</taxon>
    </lineage>
</organism>
<dbReference type="Pfam" id="PF05163">
    <property type="entry name" value="DinB"/>
    <property type="match status" value="1"/>
</dbReference>